<dbReference type="PANTHER" id="PTHR31361">
    <property type="entry name" value="BETA-GLUCAN SYNTHESIS-ASSOCIATED PROTEIN KRE6-RELATED"/>
    <property type="match status" value="1"/>
</dbReference>
<dbReference type="PANTHER" id="PTHR31361:SF1">
    <property type="entry name" value="BETA-GLUCAN SYNTHESIS-ASSOCIATED PROTEIN KRE6-RELATED"/>
    <property type="match status" value="1"/>
</dbReference>
<reference evidence="12" key="1">
    <citation type="submission" date="2014-09" db="EMBL/GenBank/DDBJ databases">
        <title>Genome sequence of the luminous mushroom Mycena chlorophos for searching fungal bioluminescence genes.</title>
        <authorList>
            <person name="Tanaka Y."/>
            <person name="Kasuga D."/>
            <person name="Oba Y."/>
            <person name="Hase S."/>
            <person name="Sato K."/>
            <person name="Oba Y."/>
            <person name="Sakakibara Y."/>
        </authorList>
    </citation>
    <scope>NUCLEOTIDE SEQUENCE</scope>
</reference>
<dbReference type="InterPro" id="IPR000757">
    <property type="entry name" value="Beta-glucanase-like"/>
</dbReference>
<dbReference type="PROSITE" id="PS51762">
    <property type="entry name" value="GH16_2"/>
    <property type="match status" value="1"/>
</dbReference>
<evidence type="ECO:0000313" key="12">
    <source>
        <dbReference type="EMBL" id="GAT54860.1"/>
    </source>
</evidence>
<evidence type="ECO:0000256" key="9">
    <source>
        <dbReference type="SAM" id="MobiDB-lite"/>
    </source>
</evidence>
<feature type="compositionally biased region" description="Low complexity" evidence="9">
    <location>
        <begin position="26"/>
        <end position="47"/>
    </location>
</feature>
<comment type="similarity">
    <text evidence="2">Belongs to the SKN1/KRE6 family.</text>
</comment>
<keyword evidence="5 10" id="KW-1133">Transmembrane helix</keyword>
<gene>
    <name evidence="12" type="ORF">MCHLO_11680</name>
</gene>
<dbReference type="InterPro" id="IPR005629">
    <property type="entry name" value="Skn1/Kre6/Sbg1"/>
</dbReference>
<keyword evidence="13" id="KW-1185">Reference proteome</keyword>
<evidence type="ECO:0000256" key="10">
    <source>
        <dbReference type="SAM" id="Phobius"/>
    </source>
</evidence>
<evidence type="ECO:0000259" key="11">
    <source>
        <dbReference type="PROSITE" id="PS51762"/>
    </source>
</evidence>
<dbReference type="EMBL" id="DF848783">
    <property type="protein sequence ID" value="GAT54860.1"/>
    <property type="molecule type" value="Genomic_DNA"/>
</dbReference>
<dbReference type="SUPFAM" id="SSF49899">
    <property type="entry name" value="Concanavalin A-like lectins/glucanases"/>
    <property type="match status" value="1"/>
</dbReference>
<evidence type="ECO:0000256" key="2">
    <source>
        <dbReference type="ARBA" id="ARBA00010962"/>
    </source>
</evidence>
<feature type="compositionally biased region" description="Polar residues" evidence="9">
    <location>
        <begin position="69"/>
        <end position="80"/>
    </location>
</feature>
<organism evidence="12 13">
    <name type="scientific">Mycena chlorophos</name>
    <name type="common">Agaric fungus</name>
    <name type="synonym">Agaricus chlorophos</name>
    <dbReference type="NCBI Taxonomy" id="658473"/>
    <lineage>
        <taxon>Eukaryota</taxon>
        <taxon>Fungi</taxon>
        <taxon>Dikarya</taxon>
        <taxon>Basidiomycota</taxon>
        <taxon>Agaricomycotina</taxon>
        <taxon>Agaricomycetes</taxon>
        <taxon>Agaricomycetidae</taxon>
        <taxon>Agaricales</taxon>
        <taxon>Marasmiineae</taxon>
        <taxon>Mycenaceae</taxon>
        <taxon>Mycena</taxon>
    </lineage>
</organism>
<dbReference type="Gene3D" id="2.60.120.200">
    <property type="match status" value="2"/>
</dbReference>
<dbReference type="InterPro" id="IPR013320">
    <property type="entry name" value="ConA-like_dom_sf"/>
</dbReference>
<evidence type="ECO:0000256" key="8">
    <source>
        <dbReference type="ARBA" id="ARBA00023316"/>
    </source>
</evidence>
<evidence type="ECO:0000256" key="5">
    <source>
        <dbReference type="ARBA" id="ARBA00022989"/>
    </source>
</evidence>
<name>A0ABQ0LUU5_MYCCL</name>
<feature type="compositionally biased region" description="Polar residues" evidence="9">
    <location>
        <begin position="13"/>
        <end position="23"/>
    </location>
</feature>
<evidence type="ECO:0000256" key="3">
    <source>
        <dbReference type="ARBA" id="ARBA00022692"/>
    </source>
</evidence>
<protein>
    <recommendedName>
        <fullName evidence="11">GH16 domain-containing protein</fullName>
    </recommendedName>
</protein>
<keyword evidence="4" id="KW-0735">Signal-anchor</keyword>
<evidence type="ECO:0000256" key="7">
    <source>
        <dbReference type="ARBA" id="ARBA00023180"/>
    </source>
</evidence>
<feature type="region of interest" description="Disordered" evidence="9">
    <location>
        <begin position="1"/>
        <end position="82"/>
    </location>
</feature>
<keyword evidence="7" id="KW-0325">Glycoprotein</keyword>
<keyword evidence="6 10" id="KW-0472">Membrane</keyword>
<feature type="compositionally biased region" description="Polar residues" evidence="9">
    <location>
        <begin position="48"/>
        <end position="58"/>
    </location>
</feature>
<proteinExistence type="inferred from homology"/>
<keyword evidence="3 10" id="KW-0812">Transmembrane</keyword>
<dbReference type="Pfam" id="PF03935">
    <property type="entry name" value="SKN1_KRE6_Sbg1"/>
    <property type="match status" value="1"/>
</dbReference>
<keyword evidence="8" id="KW-0961">Cell wall biogenesis/degradation</keyword>
<comment type="subcellular location">
    <subcellularLocation>
        <location evidence="1">Membrane</location>
        <topology evidence="1">Single-pass type II membrane protein</topology>
    </subcellularLocation>
</comment>
<sequence>MQSDFGQRRGYQAVSNSNPSSPHLASFPNTPRTPPSRSSAHSSLSPFRTPQGSSTSLPLTAGMGDGASMRSSKGTLSDQYHLSPDPADWGADVFRPEADDALHDPNIGEKPDARRSIWTGRGIRNIGCIAVLGIVVIGVFLGYPLASHFANKTHDQNAIANSTSAAPQALPNISNWAAIDEATPKEMHKIYSYADPSKELQLVFSDEFEVEGRSFYPGDDPYWEAVDLHYWSTGDLEWYDPAAVTTRNGALELKLTKVDDITLNHNLSYRSGMVSSWNKFCFSGGLILASVNLPGNTDVLGLWPAIWTMGNLGRAGYGATLEGMWPYSYDNCDVGTLPNQTLPDLSGPAAALDSGANNGILSYLPGQRLSRCTCKGESHPGPVHSEDGSYVGRSAPEIDMFEAQIEDTNIGRVSQSAQWAPFDASYLWFNTTENMVLAQPTMQHQNGYAGGIYQEAASVVTTTNQTCYQGILSCYATHGFEYVPGYDNAYITWLTNNQVSWTLNAAGVGPNNATQIGAREITQEPMYILMNLGLSYGFVPSLSLTEIDGILPTTMRIDWIRVYQDPKNINIGCDPSDRPTQDYINTYIEAYTNPNLTTWTDDFGQPKPKNSLEPEGC</sequence>
<evidence type="ECO:0000256" key="1">
    <source>
        <dbReference type="ARBA" id="ARBA00004606"/>
    </source>
</evidence>
<accession>A0ABQ0LUU5</accession>
<evidence type="ECO:0000313" key="13">
    <source>
        <dbReference type="Proteomes" id="UP000815677"/>
    </source>
</evidence>
<feature type="transmembrane region" description="Helical" evidence="10">
    <location>
        <begin position="123"/>
        <end position="146"/>
    </location>
</feature>
<evidence type="ECO:0000256" key="6">
    <source>
        <dbReference type="ARBA" id="ARBA00023136"/>
    </source>
</evidence>
<dbReference type="Proteomes" id="UP000815677">
    <property type="component" value="Unassembled WGS sequence"/>
</dbReference>
<feature type="domain" description="GH16" evidence="11">
    <location>
        <begin position="191"/>
        <end position="568"/>
    </location>
</feature>
<evidence type="ECO:0000256" key="4">
    <source>
        <dbReference type="ARBA" id="ARBA00022968"/>
    </source>
</evidence>